<reference evidence="2 3" key="1">
    <citation type="submission" date="2021-08" db="EMBL/GenBank/DDBJ databases">
        <title>Draft Genome Sequence of Phanerochaete sordida strain YK-624.</title>
        <authorList>
            <person name="Mori T."/>
            <person name="Dohra H."/>
            <person name="Suzuki T."/>
            <person name="Kawagishi H."/>
            <person name="Hirai H."/>
        </authorList>
    </citation>
    <scope>NUCLEOTIDE SEQUENCE [LARGE SCALE GENOMIC DNA]</scope>
    <source>
        <strain evidence="2 3">YK-624</strain>
    </source>
</reference>
<keyword evidence="1" id="KW-0472">Membrane</keyword>
<evidence type="ECO:0000313" key="2">
    <source>
        <dbReference type="EMBL" id="GJE86385.1"/>
    </source>
</evidence>
<dbReference type="Proteomes" id="UP000703269">
    <property type="component" value="Unassembled WGS sequence"/>
</dbReference>
<name>A0A9P3G2C1_9APHY</name>
<feature type="transmembrane region" description="Helical" evidence="1">
    <location>
        <begin position="253"/>
        <end position="278"/>
    </location>
</feature>
<feature type="transmembrane region" description="Helical" evidence="1">
    <location>
        <begin position="129"/>
        <end position="155"/>
    </location>
</feature>
<organism evidence="2 3">
    <name type="scientific">Phanerochaete sordida</name>
    <dbReference type="NCBI Taxonomy" id="48140"/>
    <lineage>
        <taxon>Eukaryota</taxon>
        <taxon>Fungi</taxon>
        <taxon>Dikarya</taxon>
        <taxon>Basidiomycota</taxon>
        <taxon>Agaricomycotina</taxon>
        <taxon>Agaricomycetes</taxon>
        <taxon>Polyporales</taxon>
        <taxon>Phanerochaetaceae</taxon>
        <taxon>Phanerochaete</taxon>
    </lineage>
</organism>
<feature type="transmembrane region" description="Helical" evidence="1">
    <location>
        <begin position="217"/>
        <end position="238"/>
    </location>
</feature>
<proteinExistence type="predicted"/>
<gene>
    <name evidence="2" type="ORF">PsYK624_024650</name>
</gene>
<feature type="transmembrane region" description="Helical" evidence="1">
    <location>
        <begin position="175"/>
        <end position="196"/>
    </location>
</feature>
<feature type="transmembrane region" description="Helical" evidence="1">
    <location>
        <begin position="20"/>
        <end position="43"/>
    </location>
</feature>
<accession>A0A9P3G2C1</accession>
<evidence type="ECO:0000313" key="3">
    <source>
        <dbReference type="Proteomes" id="UP000703269"/>
    </source>
</evidence>
<comment type="caution">
    <text evidence="2">The sequence shown here is derived from an EMBL/GenBank/DDBJ whole genome shotgun (WGS) entry which is preliminary data.</text>
</comment>
<keyword evidence="1" id="KW-0812">Transmembrane</keyword>
<keyword evidence="1" id="KW-1133">Transmembrane helix</keyword>
<feature type="transmembrane region" description="Helical" evidence="1">
    <location>
        <begin position="55"/>
        <end position="72"/>
    </location>
</feature>
<keyword evidence="3" id="KW-1185">Reference proteome</keyword>
<evidence type="ECO:0000256" key="1">
    <source>
        <dbReference type="SAM" id="Phobius"/>
    </source>
</evidence>
<feature type="transmembrane region" description="Helical" evidence="1">
    <location>
        <begin position="92"/>
        <end position="117"/>
    </location>
</feature>
<protein>
    <submittedName>
        <fullName evidence="2">Uncharacterized protein</fullName>
    </submittedName>
</protein>
<sequence>MPNDTVAGLQEAFQLLSITSAVYASLNALCGVYLVLFVFTIWSTYRQAERAYSKLRVITILLFVVIVIHYTMRSVDFSERRLNPNGIALDPWTTPVYFIANTTTTLAGLISDGLLAWRFYVVFDRARWALYGPSFAILVNAMLGFAGDALGFSVYHNAELYTRRYEKLQYTISAAWGWTMFVTNTVLTTAIIWRIITQSRPTREQKRLGLRGAPYAVVVEAIVESALVTWVGLLLYGISTVAPAGHITTDLDVGFVMSCILPIFFAISQCLITTRLGLANESARTRSAASATAASASTSRGTHARGDSLAAREIEVQMHTIVEVDSARSRALGDDKVLDICDDPKVPADARV</sequence>
<dbReference type="OrthoDB" id="3240386at2759"/>
<dbReference type="AlphaFoldDB" id="A0A9P3G2C1"/>
<dbReference type="EMBL" id="BPQB01000004">
    <property type="protein sequence ID" value="GJE86385.1"/>
    <property type="molecule type" value="Genomic_DNA"/>
</dbReference>